<organism evidence="2 3">
    <name type="scientific">Araneus ventricosus</name>
    <name type="common">Orbweaver spider</name>
    <name type="synonym">Epeira ventricosa</name>
    <dbReference type="NCBI Taxonomy" id="182803"/>
    <lineage>
        <taxon>Eukaryota</taxon>
        <taxon>Metazoa</taxon>
        <taxon>Ecdysozoa</taxon>
        <taxon>Arthropoda</taxon>
        <taxon>Chelicerata</taxon>
        <taxon>Arachnida</taxon>
        <taxon>Araneae</taxon>
        <taxon>Araneomorphae</taxon>
        <taxon>Entelegynae</taxon>
        <taxon>Araneoidea</taxon>
        <taxon>Araneidae</taxon>
        <taxon>Araneus</taxon>
    </lineage>
</organism>
<dbReference type="GO" id="GO:0003676">
    <property type="term" value="F:nucleic acid binding"/>
    <property type="evidence" value="ECO:0007669"/>
    <property type="project" value="InterPro"/>
</dbReference>
<keyword evidence="3" id="KW-1185">Reference proteome</keyword>
<evidence type="ECO:0000313" key="2">
    <source>
        <dbReference type="EMBL" id="GBN58020.1"/>
    </source>
</evidence>
<proteinExistence type="predicted"/>
<name>A0A4Y2Q547_ARAVE</name>
<dbReference type="OrthoDB" id="3242359at2759"/>
<protein>
    <submittedName>
        <fullName evidence="2">Uncharacterized protein</fullName>
    </submittedName>
</protein>
<gene>
    <name evidence="1" type="ORF">AVEN_149750_1</name>
    <name evidence="2" type="ORF">AVEN_154529_1</name>
</gene>
<dbReference type="EMBL" id="BGPR01012854">
    <property type="protein sequence ID" value="GBN58020.1"/>
    <property type="molecule type" value="Genomic_DNA"/>
</dbReference>
<dbReference type="InterPro" id="IPR036397">
    <property type="entry name" value="RNaseH_sf"/>
</dbReference>
<dbReference type="Proteomes" id="UP000499080">
    <property type="component" value="Unassembled WGS sequence"/>
</dbReference>
<comment type="caution">
    <text evidence="2">The sequence shown here is derived from an EMBL/GenBank/DDBJ whole genome shotgun (WGS) entry which is preliminary data.</text>
</comment>
<dbReference type="EMBL" id="BGPR01012850">
    <property type="protein sequence ID" value="GBN58000.1"/>
    <property type="molecule type" value="Genomic_DNA"/>
</dbReference>
<sequence length="123" mass="13879">MVWGVLHGMTGSYGQTEPIIDWKWLCSAIKHKKGIFQDDNGYVSGKKWFEIGLLVAIIGHIKHIWDMIARSVLAENFLLATLLQLWKAVEAVWLNISSGDFRRLAESMPRQVAALLRAKEGST</sequence>
<accession>A0A4Y2Q547</accession>
<evidence type="ECO:0000313" key="1">
    <source>
        <dbReference type="EMBL" id="GBN58000.1"/>
    </source>
</evidence>
<reference evidence="2 3" key="1">
    <citation type="journal article" date="2019" name="Sci. Rep.">
        <title>Orb-weaving spider Araneus ventricosus genome elucidates the spidroin gene catalogue.</title>
        <authorList>
            <person name="Kono N."/>
            <person name="Nakamura H."/>
            <person name="Ohtoshi R."/>
            <person name="Moran D.A.P."/>
            <person name="Shinohara A."/>
            <person name="Yoshida Y."/>
            <person name="Fujiwara M."/>
            <person name="Mori M."/>
            <person name="Tomita M."/>
            <person name="Arakawa K."/>
        </authorList>
    </citation>
    <scope>NUCLEOTIDE SEQUENCE [LARGE SCALE GENOMIC DNA]</scope>
</reference>
<dbReference type="Gene3D" id="3.30.420.10">
    <property type="entry name" value="Ribonuclease H-like superfamily/Ribonuclease H"/>
    <property type="match status" value="1"/>
</dbReference>
<evidence type="ECO:0000313" key="3">
    <source>
        <dbReference type="Proteomes" id="UP000499080"/>
    </source>
</evidence>
<dbReference type="AlphaFoldDB" id="A0A4Y2Q547"/>